<dbReference type="Proteomes" id="UP000676917">
    <property type="component" value="Unassembled WGS sequence"/>
</dbReference>
<dbReference type="AlphaFoldDB" id="A0A919X9Z5"/>
<dbReference type="InterPro" id="IPR011528">
    <property type="entry name" value="NERD"/>
</dbReference>
<dbReference type="RefSeq" id="WP_212920344.1">
    <property type="nucleotide sequence ID" value="NZ_BORP01000002.1"/>
</dbReference>
<sequence>MIVKHRTKPKELYKLEAAVRRVTQTHPYYERLQMDLKRKRRQITGEKEVDYPLRFLEEKENLILHDLRLKDEQGYFQIDSLIICKKYCLILEMKNWYGTILFDENNQVIRIGDGGKEEGFPNPIPQAQLQQYRLKKWLYKIGITAHPVEYLVVISFPSTIIKATPKSKIPERVVHSKQLIFHIHKLDNLYNPTTITIRKPKNIAKRLVESHQESDRNFFDSYRITINDLIRGVFCPECSFVPMIREHQKWVCSKCGFQSTDAHIQALSDYSYLISSTITNKAAREFLQVSSPHVVKRLLQQGGYEQIGINKGRKYRLDSLRIQNR</sequence>
<evidence type="ECO:0000259" key="1">
    <source>
        <dbReference type="PROSITE" id="PS50965"/>
    </source>
</evidence>
<proteinExistence type="predicted"/>
<comment type="caution">
    <text evidence="2">The sequence shown here is derived from an EMBL/GenBank/DDBJ whole genome shotgun (WGS) entry which is preliminary data.</text>
</comment>
<dbReference type="PROSITE" id="PS50965">
    <property type="entry name" value="NERD"/>
    <property type="match status" value="1"/>
</dbReference>
<name>A0A919X9Z5_9BACI</name>
<feature type="domain" description="NERD" evidence="1">
    <location>
        <begin position="41"/>
        <end position="157"/>
    </location>
</feature>
<dbReference type="Pfam" id="PF08378">
    <property type="entry name" value="NERD"/>
    <property type="match status" value="1"/>
</dbReference>
<organism evidence="2 3">
    <name type="scientific">Ornithinibacillus bavariensis</name>
    <dbReference type="NCBI Taxonomy" id="545502"/>
    <lineage>
        <taxon>Bacteria</taxon>
        <taxon>Bacillati</taxon>
        <taxon>Bacillota</taxon>
        <taxon>Bacilli</taxon>
        <taxon>Bacillales</taxon>
        <taxon>Bacillaceae</taxon>
        <taxon>Ornithinibacillus</taxon>
    </lineage>
</organism>
<gene>
    <name evidence="2" type="ORF">J43TS3_14510</name>
</gene>
<evidence type="ECO:0000313" key="2">
    <source>
        <dbReference type="EMBL" id="GIO26840.1"/>
    </source>
</evidence>
<accession>A0A919X9Z5</accession>
<evidence type="ECO:0000313" key="3">
    <source>
        <dbReference type="Proteomes" id="UP000676917"/>
    </source>
</evidence>
<keyword evidence="3" id="KW-1185">Reference proteome</keyword>
<protein>
    <submittedName>
        <fullName evidence="2">Nuclease</fullName>
    </submittedName>
</protein>
<dbReference type="EMBL" id="BORP01000002">
    <property type="protein sequence ID" value="GIO26840.1"/>
    <property type="molecule type" value="Genomic_DNA"/>
</dbReference>
<reference evidence="2" key="1">
    <citation type="submission" date="2021-03" db="EMBL/GenBank/DDBJ databases">
        <title>Antimicrobial resistance genes in bacteria isolated from Japanese honey, and their potential for conferring macrolide and lincosamide resistance in the American foulbrood pathogen Paenibacillus larvae.</title>
        <authorList>
            <person name="Okamoto M."/>
            <person name="Kumagai M."/>
            <person name="Kanamori H."/>
            <person name="Takamatsu D."/>
        </authorList>
    </citation>
    <scope>NUCLEOTIDE SEQUENCE</scope>
    <source>
        <strain evidence="2">J43TS3</strain>
    </source>
</reference>